<comment type="caution">
    <text evidence="1">The sequence shown here is derived from an EMBL/GenBank/DDBJ whole genome shotgun (WGS) entry which is preliminary data.</text>
</comment>
<dbReference type="AlphaFoldDB" id="A0A103XIT0"/>
<accession>A0A103XIT0</accession>
<dbReference type="Proteomes" id="UP000243975">
    <property type="component" value="Unassembled WGS sequence"/>
</dbReference>
<sequence>MDDHVSWRHFSVTWTIDWVPFIYCLSSSMKTKAPTREGEKMASLFVKGMLLKSADKAYTSTRLKQRRSCENGDLPRLNHHRQRPFLHWIRHGNLCTTESQVGGSIPLRAVLSPESPPLSTAKKVRIHYCISYGFRIHS</sequence>
<organism evidence="1 2">
    <name type="scientific">Cynara cardunculus var. scolymus</name>
    <name type="common">Globe artichoke</name>
    <name type="synonym">Cynara scolymus</name>
    <dbReference type="NCBI Taxonomy" id="59895"/>
    <lineage>
        <taxon>Eukaryota</taxon>
        <taxon>Viridiplantae</taxon>
        <taxon>Streptophyta</taxon>
        <taxon>Embryophyta</taxon>
        <taxon>Tracheophyta</taxon>
        <taxon>Spermatophyta</taxon>
        <taxon>Magnoliopsida</taxon>
        <taxon>eudicotyledons</taxon>
        <taxon>Gunneridae</taxon>
        <taxon>Pentapetalae</taxon>
        <taxon>asterids</taxon>
        <taxon>campanulids</taxon>
        <taxon>Asterales</taxon>
        <taxon>Asteraceae</taxon>
        <taxon>Carduoideae</taxon>
        <taxon>Cardueae</taxon>
        <taxon>Carduinae</taxon>
        <taxon>Cynara</taxon>
    </lineage>
</organism>
<keyword evidence="2" id="KW-1185">Reference proteome</keyword>
<evidence type="ECO:0000313" key="1">
    <source>
        <dbReference type="EMBL" id="KVH91442.1"/>
    </source>
</evidence>
<proteinExistence type="predicted"/>
<dbReference type="Gramene" id="KVH91442">
    <property type="protein sequence ID" value="KVH91442"/>
    <property type="gene ID" value="Ccrd_006534"/>
</dbReference>
<gene>
    <name evidence="1" type="ORF">Ccrd_006534</name>
</gene>
<name>A0A103XIT0_CYNCS</name>
<reference evidence="1 2" key="1">
    <citation type="journal article" date="2016" name="Sci. Rep.">
        <title>The genome sequence of the outbreeding globe artichoke constructed de novo incorporating a phase-aware low-pass sequencing strategy of F1 progeny.</title>
        <authorList>
            <person name="Scaglione D."/>
            <person name="Reyes-Chin-Wo S."/>
            <person name="Acquadro A."/>
            <person name="Froenicke L."/>
            <person name="Portis E."/>
            <person name="Beitel C."/>
            <person name="Tirone M."/>
            <person name="Mauro R."/>
            <person name="Lo Monaco A."/>
            <person name="Mauromicale G."/>
            <person name="Faccioli P."/>
            <person name="Cattivelli L."/>
            <person name="Rieseberg L."/>
            <person name="Michelmore R."/>
            <person name="Lanteri S."/>
        </authorList>
    </citation>
    <scope>NUCLEOTIDE SEQUENCE [LARGE SCALE GENOMIC DNA]</scope>
    <source>
        <strain evidence="1">2C</strain>
    </source>
</reference>
<evidence type="ECO:0000313" key="2">
    <source>
        <dbReference type="Proteomes" id="UP000243975"/>
    </source>
</evidence>
<protein>
    <submittedName>
        <fullName evidence="1">Uncharacterized protein</fullName>
    </submittedName>
</protein>
<dbReference type="EMBL" id="LEKV01004988">
    <property type="protein sequence ID" value="KVH91442.1"/>
    <property type="molecule type" value="Genomic_DNA"/>
</dbReference>